<reference evidence="5 6" key="1">
    <citation type="submission" date="2016-08" db="EMBL/GenBank/DDBJ databases">
        <authorList>
            <person name="Seilhamer J.J."/>
        </authorList>
    </citation>
    <scope>NUCLEOTIDE SEQUENCE [LARGE SCALE GENOMIC DNA]</scope>
    <source>
        <strain evidence="5 6">KCTC 42603</strain>
    </source>
</reference>
<dbReference type="SUPFAM" id="SSF55073">
    <property type="entry name" value="Nucleotide cyclase"/>
    <property type="match status" value="1"/>
</dbReference>
<dbReference type="RefSeq" id="WP_070126143.1">
    <property type="nucleotide sequence ID" value="NZ_MDHN01000029.1"/>
</dbReference>
<dbReference type="SUPFAM" id="SSF141868">
    <property type="entry name" value="EAL domain-like"/>
    <property type="match status" value="1"/>
</dbReference>
<comment type="caution">
    <text evidence="5">The sequence shown here is derived from an EMBL/GenBank/DDBJ whole genome shotgun (WGS) entry which is preliminary data.</text>
</comment>
<keyword evidence="2" id="KW-0812">Transmembrane</keyword>
<dbReference type="Pfam" id="PF00990">
    <property type="entry name" value="GGDEF"/>
    <property type="match status" value="1"/>
</dbReference>
<dbReference type="SMART" id="SM00052">
    <property type="entry name" value="EAL"/>
    <property type="match status" value="1"/>
</dbReference>
<dbReference type="SMART" id="SM00267">
    <property type="entry name" value="GGDEF"/>
    <property type="match status" value="1"/>
</dbReference>
<evidence type="ECO:0000259" key="3">
    <source>
        <dbReference type="PROSITE" id="PS50883"/>
    </source>
</evidence>
<dbReference type="InterPro" id="IPR001633">
    <property type="entry name" value="EAL_dom"/>
</dbReference>
<evidence type="ECO:0000313" key="5">
    <source>
        <dbReference type="EMBL" id="OFC70443.1"/>
    </source>
</evidence>
<evidence type="ECO:0008006" key="7">
    <source>
        <dbReference type="Google" id="ProtNLM"/>
    </source>
</evidence>
<dbReference type="PROSITE" id="PS50883">
    <property type="entry name" value="EAL"/>
    <property type="match status" value="1"/>
</dbReference>
<evidence type="ECO:0000256" key="2">
    <source>
        <dbReference type="SAM" id="Phobius"/>
    </source>
</evidence>
<keyword evidence="2" id="KW-1133">Transmembrane helix</keyword>
<dbReference type="InterPro" id="IPR052155">
    <property type="entry name" value="Biofilm_reg_signaling"/>
</dbReference>
<dbReference type="Gene3D" id="3.30.70.270">
    <property type="match status" value="1"/>
</dbReference>
<dbReference type="InterPro" id="IPR043128">
    <property type="entry name" value="Rev_trsase/Diguanyl_cyclase"/>
</dbReference>
<dbReference type="STRING" id="1656094.BFC18_14880"/>
<dbReference type="InterPro" id="IPR035919">
    <property type="entry name" value="EAL_sf"/>
</dbReference>
<evidence type="ECO:0000259" key="4">
    <source>
        <dbReference type="PROSITE" id="PS50887"/>
    </source>
</evidence>
<keyword evidence="6" id="KW-1185">Reference proteome</keyword>
<feature type="transmembrane region" description="Helical" evidence="2">
    <location>
        <begin position="283"/>
        <end position="302"/>
    </location>
</feature>
<dbReference type="PROSITE" id="PS50887">
    <property type="entry name" value="GGDEF"/>
    <property type="match status" value="1"/>
</dbReference>
<proteinExistence type="predicted"/>
<dbReference type="Proteomes" id="UP000175691">
    <property type="component" value="Unassembled WGS sequence"/>
</dbReference>
<dbReference type="PANTHER" id="PTHR44757">
    <property type="entry name" value="DIGUANYLATE CYCLASE DGCP"/>
    <property type="match status" value="1"/>
</dbReference>
<dbReference type="CDD" id="cd01949">
    <property type="entry name" value="GGDEF"/>
    <property type="match status" value="1"/>
</dbReference>
<dbReference type="Pfam" id="PF00563">
    <property type="entry name" value="EAL"/>
    <property type="match status" value="1"/>
</dbReference>
<evidence type="ECO:0000313" key="6">
    <source>
        <dbReference type="Proteomes" id="UP000175691"/>
    </source>
</evidence>
<protein>
    <recommendedName>
        <fullName evidence="7">Diguanylate cyclase</fullName>
    </recommendedName>
</protein>
<sequence length="826" mass="92709">MKVRVSVTTKLLSIVVAMMLTVLVSISAMLIAQSHAEVEQQHRAFQLKNQKQLALIDELFALRLLVWIETFSQWGQTETLLEDQLAKVLADSSDALGVSLHVSELWLFNPQNTLLLGNEAMMPASILTMVRNTRDQMRPQNAFLCRESCYRFVSAPIMIKNEQVAVIVMNASFSEMLATLSQFTSAYKIAVVKQANQENDSSSLLTPVSRLSASNLKVIQDVISTLPADTTIQNMEESGVMVTADNKRLLVSLLPLTDSDYFILFVRDISAMISAVNDYQNRVIGTAVLLFIVFTAILLMMIQQYRIKLLKLADRLPLLAEHRYDEFAMRSSHQKRWEKKILPDELDLLEATASNLARQLEEQESKLAASSQQLENMAMFDSLTGLPNRTMMTFQIEKQIVTATRELKMAALLFLDLDDFKKVNDSHGHNVGDQLIIAAAERIVEAVDDAGFVGRFGGDEFVILLNGVTAKSKVESFAHTVLEKFETPIQVNDLQFYVSASIGAATTTQSDMSAMELFRHADIAMYEAKAKNGGGFKLYDSSMNAKVMRKVELEREAREALREHHFSLALQPQIDIETHRLRGFEALIRWSHPIKGAISPGEFIPMLESTPFMLELDYWVLNRSLRILSELRMAGYPDLKIAINMSAAQFTDNSLPEYLKEQLDTFEIPPDMVELELTETALVSDMDLAVNVCQSLQEMGCLVAMDDFGTGYSSLSYLKELPVNVVKIDQGFIRGMLDNPEDANIVESTIALVRSLGRTVIAEGVETHEQFSMLGQFQCHQAQGYLISRPIPENQLWERLNEAVSDGVWIGALDSQTLTPQHQFVF</sequence>
<dbReference type="InterPro" id="IPR029787">
    <property type="entry name" value="Nucleotide_cyclase"/>
</dbReference>
<name>A0A1E7ZA79_9ALTE</name>
<dbReference type="OrthoDB" id="8553030at2"/>
<keyword evidence="2" id="KW-0472">Membrane</keyword>
<dbReference type="AlphaFoldDB" id="A0A1E7ZA79"/>
<feature type="domain" description="EAL" evidence="3">
    <location>
        <begin position="550"/>
        <end position="804"/>
    </location>
</feature>
<keyword evidence="1" id="KW-0175">Coiled coil</keyword>
<feature type="coiled-coil region" evidence="1">
    <location>
        <begin position="346"/>
        <end position="377"/>
    </location>
</feature>
<dbReference type="EMBL" id="MDHN01000029">
    <property type="protein sequence ID" value="OFC70443.1"/>
    <property type="molecule type" value="Genomic_DNA"/>
</dbReference>
<dbReference type="Gene3D" id="3.20.20.450">
    <property type="entry name" value="EAL domain"/>
    <property type="match status" value="1"/>
</dbReference>
<gene>
    <name evidence="5" type="ORF">BFC18_14880</name>
</gene>
<evidence type="ECO:0000256" key="1">
    <source>
        <dbReference type="SAM" id="Coils"/>
    </source>
</evidence>
<dbReference type="NCBIfam" id="TIGR00254">
    <property type="entry name" value="GGDEF"/>
    <property type="match status" value="1"/>
</dbReference>
<dbReference type="CDD" id="cd01948">
    <property type="entry name" value="EAL"/>
    <property type="match status" value="1"/>
</dbReference>
<dbReference type="InterPro" id="IPR000160">
    <property type="entry name" value="GGDEF_dom"/>
</dbReference>
<organism evidence="5 6">
    <name type="scientific">Alteromonas confluentis</name>
    <dbReference type="NCBI Taxonomy" id="1656094"/>
    <lineage>
        <taxon>Bacteria</taxon>
        <taxon>Pseudomonadati</taxon>
        <taxon>Pseudomonadota</taxon>
        <taxon>Gammaproteobacteria</taxon>
        <taxon>Alteromonadales</taxon>
        <taxon>Alteromonadaceae</taxon>
        <taxon>Alteromonas/Salinimonas group</taxon>
        <taxon>Alteromonas</taxon>
    </lineage>
</organism>
<dbReference type="PANTHER" id="PTHR44757:SF2">
    <property type="entry name" value="BIOFILM ARCHITECTURE MAINTENANCE PROTEIN MBAA"/>
    <property type="match status" value="1"/>
</dbReference>
<accession>A0A1E7ZA79</accession>
<feature type="domain" description="GGDEF" evidence="4">
    <location>
        <begin position="408"/>
        <end position="541"/>
    </location>
</feature>